<keyword evidence="2" id="KW-0472">Membrane</keyword>
<protein>
    <recommendedName>
        <fullName evidence="5">Ricin B lectin domain-containing protein</fullName>
    </recommendedName>
</protein>
<dbReference type="Proteomes" id="UP000619260">
    <property type="component" value="Unassembled WGS sequence"/>
</dbReference>
<accession>A0A8J4DP83</accession>
<dbReference type="EMBL" id="BOPF01000007">
    <property type="protein sequence ID" value="GIJ45249.1"/>
    <property type="molecule type" value="Genomic_DNA"/>
</dbReference>
<feature type="region of interest" description="Disordered" evidence="1">
    <location>
        <begin position="199"/>
        <end position="224"/>
    </location>
</feature>
<sequence length="409" mass="41796">MTASVQLASAVHAAEARATGGDPSGAAAALTEAVDAAKAGLGADHLDVLAASYLLAGLHRRSGALLAARRVLEPALEAGRRMHGDSHQLLLSMTYELAVVSHELGHTTEAERHFEVLRRLGPEALGAEHAYVEAARGYRGADNDRTVVLSTVDVLRVDPALERRRRIVAAAAVSGVAALALIAVTSAVVLVRGGPERASHAGAPVFSPTGSVRPTASVPSDPPLSLAASEGAVVAAEPPAPSAARTPSAAASPSGGPAAIGGVYRIRTAHSGLCVGEGPESGRHNARTVLGQHPCASASPPLRVEPVAQGGYRILLERGGNRTACVTVDYGGVAPGLAFAARECGDGRPDQRFTFEAVNAPAAGYRLRSVSGARYCVGVRDGSGQSGVPLVQADCNPRATHQVFALEKR</sequence>
<keyword evidence="2" id="KW-0812">Transmembrane</keyword>
<keyword evidence="4" id="KW-1185">Reference proteome</keyword>
<keyword evidence="2" id="KW-1133">Transmembrane helix</keyword>
<gene>
    <name evidence="3" type="ORF">Val02_21350</name>
</gene>
<proteinExistence type="predicted"/>
<dbReference type="AlphaFoldDB" id="A0A8J4DP83"/>
<reference evidence="3" key="1">
    <citation type="submission" date="2021-01" db="EMBL/GenBank/DDBJ databases">
        <title>Whole genome shotgun sequence of Virgisporangium aliadipatigenens NBRC 105644.</title>
        <authorList>
            <person name="Komaki H."/>
            <person name="Tamura T."/>
        </authorList>
    </citation>
    <scope>NUCLEOTIDE SEQUENCE</scope>
    <source>
        <strain evidence="3">NBRC 105644</strain>
    </source>
</reference>
<feature type="compositionally biased region" description="Polar residues" evidence="1">
    <location>
        <begin position="208"/>
        <end position="218"/>
    </location>
</feature>
<organism evidence="3 4">
    <name type="scientific">Virgisporangium aliadipatigenens</name>
    <dbReference type="NCBI Taxonomy" id="741659"/>
    <lineage>
        <taxon>Bacteria</taxon>
        <taxon>Bacillati</taxon>
        <taxon>Actinomycetota</taxon>
        <taxon>Actinomycetes</taxon>
        <taxon>Micromonosporales</taxon>
        <taxon>Micromonosporaceae</taxon>
        <taxon>Virgisporangium</taxon>
    </lineage>
</organism>
<evidence type="ECO:0000256" key="2">
    <source>
        <dbReference type="SAM" id="Phobius"/>
    </source>
</evidence>
<dbReference type="Gene3D" id="1.25.40.10">
    <property type="entry name" value="Tetratricopeptide repeat domain"/>
    <property type="match status" value="1"/>
</dbReference>
<evidence type="ECO:0000256" key="1">
    <source>
        <dbReference type="SAM" id="MobiDB-lite"/>
    </source>
</evidence>
<dbReference type="PROSITE" id="PS50231">
    <property type="entry name" value="RICIN_B_LECTIN"/>
    <property type="match status" value="1"/>
</dbReference>
<dbReference type="Gene3D" id="2.80.10.50">
    <property type="match status" value="1"/>
</dbReference>
<comment type="caution">
    <text evidence="3">The sequence shown here is derived from an EMBL/GenBank/DDBJ whole genome shotgun (WGS) entry which is preliminary data.</text>
</comment>
<name>A0A8J4DP83_9ACTN</name>
<dbReference type="RefSeq" id="WP_203898816.1">
    <property type="nucleotide sequence ID" value="NZ_BOPF01000007.1"/>
</dbReference>
<feature type="transmembrane region" description="Helical" evidence="2">
    <location>
        <begin position="167"/>
        <end position="191"/>
    </location>
</feature>
<evidence type="ECO:0008006" key="5">
    <source>
        <dbReference type="Google" id="ProtNLM"/>
    </source>
</evidence>
<evidence type="ECO:0000313" key="4">
    <source>
        <dbReference type="Proteomes" id="UP000619260"/>
    </source>
</evidence>
<dbReference type="InterPro" id="IPR011990">
    <property type="entry name" value="TPR-like_helical_dom_sf"/>
</dbReference>
<dbReference type="SUPFAM" id="SSF48452">
    <property type="entry name" value="TPR-like"/>
    <property type="match status" value="1"/>
</dbReference>
<dbReference type="InterPro" id="IPR035992">
    <property type="entry name" value="Ricin_B-like_lectins"/>
</dbReference>
<dbReference type="SUPFAM" id="SSF50370">
    <property type="entry name" value="Ricin B-like lectins"/>
    <property type="match status" value="1"/>
</dbReference>
<dbReference type="CDD" id="cd00161">
    <property type="entry name" value="beta-trefoil_Ricin-like"/>
    <property type="match status" value="1"/>
</dbReference>
<evidence type="ECO:0000313" key="3">
    <source>
        <dbReference type="EMBL" id="GIJ45249.1"/>
    </source>
</evidence>